<gene>
    <name evidence="3" type="ORF">RFI_24439</name>
</gene>
<evidence type="ECO:0000256" key="1">
    <source>
        <dbReference type="SAM" id="Coils"/>
    </source>
</evidence>
<protein>
    <submittedName>
        <fullName evidence="3">Uncharacterized protein</fullName>
    </submittedName>
</protein>
<name>X6MG08_RETFI</name>
<feature type="coiled-coil region" evidence="1">
    <location>
        <begin position="63"/>
        <end position="117"/>
    </location>
</feature>
<dbReference type="EMBL" id="ASPP01020958">
    <property type="protein sequence ID" value="ETO12933.1"/>
    <property type="molecule type" value="Genomic_DNA"/>
</dbReference>
<keyword evidence="2" id="KW-1133">Transmembrane helix</keyword>
<comment type="caution">
    <text evidence="3">The sequence shown here is derived from an EMBL/GenBank/DDBJ whole genome shotgun (WGS) entry which is preliminary data.</text>
</comment>
<feature type="transmembrane region" description="Helical" evidence="2">
    <location>
        <begin position="287"/>
        <end position="306"/>
    </location>
</feature>
<proteinExistence type="predicted"/>
<evidence type="ECO:0000313" key="4">
    <source>
        <dbReference type="Proteomes" id="UP000023152"/>
    </source>
</evidence>
<dbReference type="AlphaFoldDB" id="X6MG08"/>
<dbReference type="Proteomes" id="UP000023152">
    <property type="component" value="Unassembled WGS sequence"/>
</dbReference>
<evidence type="ECO:0000256" key="2">
    <source>
        <dbReference type="SAM" id="Phobius"/>
    </source>
</evidence>
<keyword evidence="2" id="KW-0812">Transmembrane</keyword>
<keyword evidence="4" id="KW-1185">Reference proteome</keyword>
<sequence>MKFDNFFLSIFRKLVFAYKNVQFCAVLNLYKDRARKKFLVQSKSSSQTFKEKQENMRIWSFFKTQKKQEKLEVKEALEEYEQKTENIRDLEDITILLEKEKENYEEFKRLIDDLDNFIRDYDQERASRGRRANKSTCIKFYNELITAMKKTLKWKAGFVKTLTSSTRHINDLIFSTILQETRIRHTLEYIQKNEDEALKLDETKKMITSVLEWSKSVNPLLDNIMHDWSNLHSSFMYTFFCIIKKYANNDNKEKSCAFVHIEQVRPHANKINQNLTKQTETSKWRKYTYYLIGAAVGFILGMVAGAKIGCTIGCGVGGIAGAVVMYGVGGIAGGVAGAGAGALIGAVCGGVKGVVTGVSSAHTTVTKLEQMEAHKNQNSREDGNCIQKKEPVYNSRININNSASNETSNNNESEIIGNIRPKISLCGDLSKTTIEPEFRDGKAFARRQCLLETNAELQKSKTVFDNLKQRIRSDIECMTTSVNKCLKEIEEIEATNASAENIARRLEPYHDKQFWDHILSNMEDVVENGKIMKKKIDSFWSASLDS</sequence>
<accession>X6MG08</accession>
<keyword evidence="2" id="KW-0472">Membrane</keyword>
<reference evidence="3 4" key="1">
    <citation type="journal article" date="2013" name="Curr. Biol.">
        <title>The Genome of the Foraminiferan Reticulomyxa filosa.</title>
        <authorList>
            <person name="Glockner G."/>
            <person name="Hulsmann N."/>
            <person name="Schleicher M."/>
            <person name="Noegel A.A."/>
            <person name="Eichinger L."/>
            <person name="Gallinger C."/>
            <person name="Pawlowski J."/>
            <person name="Sierra R."/>
            <person name="Euteneuer U."/>
            <person name="Pillet L."/>
            <person name="Moustafa A."/>
            <person name="Platzer M."/>
            <person name="Groth M."/>
            <person name="Szafranski K."/>
            <person name="Schliwa M."/>
        </authorList>
    </citation>
    <scope>NUCLEOTIDE SEQUENCE [LARGE SCALE GENOMIC DNA]</scope>
</reference>
<keyword evidence="1" id="KW-0175">Coiled coil</keyword>
<organism evidence="3 4">
    <name type="scientific">Reticulomyxa filosa</name>
    <dbReference type="NCBI Taxonomy" id="46433"/>
    <lineage>
        <taxon>Eukaryota</taxon>
        <taxon>Sar</taxon>
        <taxon>Rhizaria</taxon>
        <taxon>Retaria</taxon>
        <taxon>Foraminifera</taxon>
        <taxon>Monothalamids</taxon>
        <taxon>Reticulomyxidae</taxon>
        <taxon>Reticulomyxa</taxon>
    </lineage>
</organism>
<evidence type="ECO:0000313" key="3">
    <source>
        <dbReference type="EMBL" id="ETO12933.1"/>
    </source>
</evidence>